<evidence type="ECO:0000313" key="2">
    <source>
        <dbReference type="Proteomes" id="UP000585050"/>
    </source>
</evidence>
<gene>
    <name evidence="1" type="ORF">HGP29_04850</name>
</gene>
<evidence type="ECO:0000313" key="1">
    <source>
        <dbReference type="EMBL" id="NLR90520.1"/>
    </source>
</evidence>
<accession>A0A7X8SHW8</accession>
<proteinExistence type="predicted"/>
<evidence type="ECO:0008006" key="3">
    <source>
        <dbReference type="Google" id="ProtNLM"/>
    </source>
</evidence>
<keyword evidence="2" id="KW-1185">Reference proteome</keyword>
<dbReference type="AlphaFoldDB" id="A0A7X8SHW8"/>
<name>A0A7X8SHW8_9BACT</name>
<dbReference type="Proteomes" id="UP000585050">
    <property type="component" value="Unassembled WGS sequence"/>
</dbReference>
<comment type="caution">
    <text evidence="1">The sequence shown here is derived from an EMBL/GenBank/DDBJ whole genome shotgun (WGS) entry which is preliminary data.</text>
</comment>
<organism evidence="1 2">
    <name type="scientific">Flammeovirga agarivorans</name>
    <dbReference type="NCBI Taxonomy" id="2726742"/>
    <lineage>
        <taxon>Bacteria</taxon>
        <taxon>Pseudomonadati</taxon>
        <taxon>Bacteroidota</taxon>
        <taxon>Cytophagia</taxon>
        <taxon>Cytophagales</taxon>
        <taxon>Flammeovirgaceae</taxon>
        <taxon>Flammeovirga</taxon>
    </lineage>
</organism>
<dbReference type="RefSeq" id="WP_168881246.1">
    <property type="nucleotide sequence ID" value="NZ_JABAIL010000002.1"/>
</dbReference>
<sequence>MSFNFRSNKLLLGLCMNKGKSMQHLAKIMGLPLCTYDLNQIAKQFEDEGLVTNLNISPKGTFADVTDLGLNKINEL</sequence>
<protein>
    <recommendedName>
        <fullName evidence="3">Transcriptional regulator</fullName>
    </recommendedName>
</protein>
<reference evidence="1 2" key="1">
    <citation type="submission" date="2020-04" db="EMBL/GenBank/DDBJ databases">
        <title>Flammeovirga sp. SR4, a novel species isolated from seawater.</title>
        <authorList>
            <person name="Wang X."/>
        </authorList>
    </citation>
    <scope>NUCLEOTIDE SEQUENCE [LARGE SCALE GENOMIC DNA]</scope>
    <source>
        <strain evidence="1 2">SR4</strain>
    </source>
</reference>
<dbReference type="EMBL" id="JABAIL010000002">
    <property type="protein sequence ID" value="NLR90520.1"/>
    <property type="molecule type" value="Genomic_DNA"/>
</dbReference>